<accession>A0A8T2PXL0</accession>
<evidence type="ECO:0000256" key="1">
    <source>
        <dbReference type="SAM" id="SignalP"/>
    </source>
</evidence>
<protein>
    <submittedName>
        <fullName evidence="2">Uncharacterized protein</fullName>
    </submittedName>
</protein>
<evidence type="ECO:0000313" key="2">
    <source>
        <dbReference type="EMBL" id="KAG9356053.1"/>
    </source>
</evidence>
<reference evidence="2" key="1">
    <citation type="thesis" date="2021" institute="BYU ScholarsArchive" country="Provo, UT, USA">
        <title>Applications of and Algorithms for Genome Assembly and Genomic Analyses with an Emphasis on Marine Teleosts.</title>
        <authorList>
            <person name="Pickett B.D."/>
        </authorList>
    </citation>
    <scope>NUCLEOTIDE SEQUENCE</scope>
    <source>
        <strain evidence="2">HI-2016</strain>
    </source>
</reference>
<dbReference type="EMBL" id="JAFBMS010000001">
    <property type="protein sequence ID" value="KAG9356053.1"/>
    <property type="molecule type" value="Genomic_DNA"/>
</dbReference>
<evidence type="ECO:0000313" key="3">
    <source>
        <dbReference type="Proteomes" id="UP000824540"/>
    </source>
</evidence>
<dbReference type="Proteomes" id="UP000824540">
    <property type="component" value="Unassembled WGS sequence"/>
</dbReference>
<gene>
    <name evidence="2" type="ORF">JZ751_000897</name>
</gene>
<sequence length="271" mass="30090">MRACLPLLLTCSVFHLQPSNQNVILTTCVKVQRFFLKPSTAAPSGCWGIRYTRSQRVVGVWCANAQLVAQGGCRHFEQGDGLPVLTKQAPGLPVFFSPFTEHGRTVTVKWPAPEHNPGAEELLRPHVKKMMCTCRNTRPTFTLLCFRGEVREGYIDAGLLRTLLMRCSGLEVQHGLDACGCTLNISRHAYLSGRNKVSTALRAKGGTLVTAMLRLQPRDWAGKLLVCEKELRPFFLGRTLEPHYISHTHTMREIVHIQAGQCGNQIGTKAS</sequence>
<name>A0A8T2PXL0_9TELE</name>
<organism evidence="2 3">
    <name type="scientific">Albula glossodonta</name>
    <name type="common">roundjaw bonefish</name>
    <dbReference type="NCBI Taxonomy" id="121402"/>
    <lineage>
        <taxon>Eukaryota</taxon>
        <taxon>Metazoa</taxon>
        <taxon>Chordata</taxon>
        <taxon>Craniata</taxon>
        <taxon>Vertebrata</taxon>
        <taxon>Euteleostomi</taxon>
        <taxon>Actinopterygii</taxon>
        <taxon>Neopterygii</taxon>
        <taxon>Teleostei</taxon>
        <taxon>Albuliformes</taxon>
        <taxon>Albulidae</taxon>
        <taxon>Albula</taxon>
    </lineage>
</organism>
<comment type="caution">
    <text evidence="2">The sequence shown here is derived from an EMBL/GenBank/DDBJ whole genome shotgun (WGS) entry which is preliminary data.</text>
</comment>
<feature type="signal peptide" evidence="1">
    <location>
        <begin position="1"/>
        <end position="21"/>
    </location>
</feature>
<dbReference type="AlphaFoldDB" id="A0A8T2PXL0"/>
<dbReference type="OrthoDB" id="8938009at2759"/>
<keyword evidence="3" id="KW-1185">Reference proteome</keyword>
<keyword evidence="1" id="KW-0732">Signal</keyword>
<feature type="chain" id="PRO_5035815598" evidence="1">
    <location>
        <begin position="22"/>
        <end position="271"/>
    </location>
</feature>
<proteinExistence type="predicted"/>